<dbReference type="GO" id="GO:0030170">
    <property type="term" value="F:pyridoxal phosphate binding"/>
    <property type="evidence" value="ECO:0007669"/>
    <property type="project" value="InterPro"/>
</dbReference>
<comment type="caution">
    <text evidence="8">The sequence shown here is derived from an EMBL/GenBank/DDBJ whole genome shotgun (WGS) entry which is preliminary data.</text>
</comment>
<evidence type="ECO:0000256" key="1">
    <source>
        <dbReference type="ARBA" id="ARBA00001933"/>
    </source>
</evidence>
<keyword evidence="9" id="KW-1185">Reference proteome</keyword>
<dbReference type="AlphaFoldDB" id="A0A9P6T612"/>
<accession>A0A9P6T612</accession>
<protein>
    <recommendedName>
        <fullName evidence="10">Aromatic-L-amino-acid decarboxylase</fullName>
    </recommendedName>
</protein>
<dbReference type="InterPro" id="IPR015421">
    <property type="entry name" value="PyrdxlP-dep_Trfase_major"/>
</dbReference>
<organism evidence="8 9">
    <name type="scientific">Cronartium quercuum f. sp. fusiforme G11</name>
    <dbReference type="NCBI Taxonomy" id="708437"/>
    <lineage>
        <taxon>Eukaryota</taxon>
        <taxon>Fungi</taxon>
        <taxon>Dikarya</taxon>
        <taxon>Basidiomycota</taxon>
        <taxon>Pucciniomycotina</taxon>
        <taxon>Pucciniomycetes</taxon>
        <taxon>Pucciniales</taxon>
        <taxon>Coleosporiaceae</taxon>
        <taxon>Cronartium</taxon>
    </lineage>
</organism>
<dbReference type="Gene3D" id="3.40.640.10">
    <property type="entry name" value="Type I PLP-dependent aspartate aminotransferase-like (Major domain)"/>
    <property type="match status" value="1"/>
</dbReference>
<comment type="similarity">
    <text evidence="2 7">Belongs to the group II decarboxylase family.</text>
</comment>
<feature type="modified residue" description="N6-(pyridoxal phosphate)lysine" evidence="6">
    <location>
        <position position="358"/>
    </location>
</feature>
<keyword evidence="4 6" id="KW-0663">Pyridoxal phosphate</keyword>
<dbReference type="GO" id="GO:0019752">
    <property type="term" value="P:carboxylic acid metabolic process"/>
    <property type="evidence" value="ECO:0007669"/>
    <property type="project" value="InterPro"/>
</dbReference>
<dbReference type="EMBL" id="MU167452">
    <property type="protein sequence ID" value="KAG0140331.1"/>
    <property type="molecule type" value="Genomic_DNA"/>
</dbReference>
<dbReference type="Gene3D" id="1.20.1340.10">
    <property type="entry name" value="dopa decarboxylase, N-terminal domain"/>
    <property type="match status" value="1"/>
</dbReference>
<comment type="cofactor">
    <cofactor evidence="1 6 7">
        <name>pyridoxal 5'-phosphate</name>
        <dbReference type="ChEBI" id="CHEBI:597326"/>
    </cofactor>
</comment>
<evidence type="ECO:0000256" key="5">
    <source>
        <dbReference type="ARBA" id="ARBA00023239"/>
    </source>
</evidence>
<dbReference type="PANTHER" id="PTHR11999">
    <property type="entry name" value="GROUP II PYRIDOXAL-5-PHOSPHATE DECARBOXYLASE"/>
    <property type="match status" value="1"/>
</dbReference>
<keyword evidence="3" id="KW-0210">Decarboxylase</keyword>
<dbReference type="Pfam" id="PF00282">
    <property type="entry name" value="Pyridoxal_deC"/>
    <property type="match status" value="2"/>
</dbReference>
<name>A0A9P6T612_9BASI</name>
<dbReference type="OrthoDB" id="639767at2759"/>
<dbReference type="PRINTS" id="PR00800">
    <property type="entry name" value="YHDCRBOXLASE"/>
</dbReference>
<dbReference type="InterPro" id="IPR015422">
    <property type="entry name" value="PyrdxlP-dep_Trfase_small"/>
</dbReference>
<dbReference type="GO" id="GO:0005737">
    <property type="term" value="C:cytoplasm"/>
    <property type="evidence" value="ECO:0007669"/>
    <property type="project" value="TreeGrafter"/>
</dbReference>
<evidence type="ECO:0000256" key="3">
    <source>
        <dbReference type="ARBA" id="ARBA00022793"/>
    </source>
</evidence>
<dbReference type="Gene3D" id="3.90.1150.10">
    <property type="entry name" value="Aspartate Aminotransferase, domain 1"/>
    <property type="match status" value="1"/>
</dbReference>
<dbReference type="InterPro" id="IPR002129">
    <property type="entry name" value="PyrdxlP-dep_de-COase"/>
</dbReference>
<dbReference type="Proteomes" id="UP000886653">
    <property type="component" value="Unassembled WGS sequence"/>
</dbReference>
<evidence type="ECO:0000256" key="6">
    <source>
        <dbReference type="PIRSR" id="PIRSR602129-50"/>
    </source>
</evidence>
<reference evidence="8" key="1">
    <citation type="submission" date="2013-11" db="EMBL/GenBank/DDBJ databases">
        <title>Genome sequence of the fusiform rust pathogen reveals effectors for host alternation and coevolution with pine.</title>
        <authorList>
            <consortium name="DOE Joint Genome Institute"/>
            <person name="Smith K."/>
            <person name="Pendleton A."/>
            <person name="Kubisiak T."/>
            <person name="Anderson C."/>
            <person name="Salamov A."/>
            <person name="Aerts A."/>
            <person name="Riley R."/>
            <person name="Clum A."/>
            <person name="Lindquist E."/>
            <person name="Ence D."/>
            <person name="Campbell M."/>
            <person name="Kronenberg Z."/>
            <person name="Feau N."/>
            <person name="Dhillon B."/>
            <person name="Hamelin R."/>
            <person name="Burleigh J."/>
            <person name="Smith J."/>
            <person name="Yandell M."/>
            <person name="Nelson C."/>
            <person name="Grigoriev I."/>
            <person name="Davis J."/>
        </authorList>
    </citation>
    <scope>NUCLEOTIDE SEQUENCE</scope>
    <source>
        <strain evidence="8">G11</strain>
    </source>
</reference>
<evidence type="ECO:0000256" key="2">
    <source>
        <dbReference type="ARBA" id="ARBA00009533"/>
    </source>
</evidence>
<dbReference type="GO" id="GO:0006520">
    <property type="term" value="P:amino acid metabolic process"/>
    <property type="evidence" value="ECO:0007669"/>
    <property type="project" value="InterPro"/>
</dbReference>
<keyword evidence="5 7" id="KW-0456">Lyase</keyword>
<proteinExistence type="inferred from homology"/>
<evidence type="ECO:0000256" key="7">
    <source>
        <dbReference type="RuleBase" id="RU000382"/>
    </source>
</evidence>
<dbReference type="PANTHER" id="PTHR11999:SF70">
    <property type="entry name" value="MIP05841P"/>
    <property type="match status" value="1"/>
</dbReference>
<dbReference type="InterPro" id="IPR010977">
    <property type="entry name" value="Aromatic_deC"/>
</dbReference>
<gene>
    <name evidence="8" type="ORF">CROQUDRAFT_69448</name>
</gene>
<evidence type="ECO:0000313" key="9">
    <source>
        <dbReference type="Proteomes" id="UP000886653"/>
    </source>
</evidence>
<dbReference type="SUPFAM" id="SSF53383">
    <property type="entry name" value="PLP-dependent transferases"/>
    <property type="match status" value="1"/>
</dbReference>
<sequence>MDIEAFRKAGHDAVESIAKYYESLEELPVCSKSEPGDIKALIPGKPPLKGEPFEGISKDFERLILPGITHWQHPSFFELYPANSTFESIIADMYSTAVNTPGFNWSCSPIATDLEFVMMDWVAELFGLSETYKSTSKTGGGTIVGTASEACLTVAVAARERALQYEFEKLSNEKNQSNQINHHELSNHNSFHQRSHLHLRKRAQMTGKLVIYGSTQTHSMGHKTALILGLEWRGIEVSKEDGWGLRGDKLRKAIEFDVENGFIPCMLIVTLGTTNVGAMDFLDELVKVAKDYPTLWIHVDAAWAGVYLSLPEFRKKLYLEIINQSDSPFNQNSNGFSKKSILLTSPGVVHSFCTNLHKSGLVSFDCSIFFIRNKNALTETLKLTPHYLHSKEGDLDTAIDFRNWGIPLGRRFRSLKIFFVLRSFGVEGFQAELRRTIELTDYLQELIRQDECFETIQEPSLALTIFRMKRPLKEFEKEGIRWPTCLEEQEKRLDQLNLRLAEMVQATNQISFTPSVVDGKRCFRIAIGRMSRKCHIDQAWELFQTSARTLK</sequence>
<evidence type="ECO:0000256" key="4">
    <source>
        <dbReference type="ARBA" id="ARBA00022898"/>
    </source>
</evidence>
<dbReference type="InterPro" id="IPR015424">
    <property type="entry name" value="PyrdxlP-dep_Trfase"/>
</dbReference>
<dbReference type="GO" id="GO:0016831">
    <property type="term" value="F:carboxy-lyase activity"/>
    <property type="evidence" value="ECO:0007669"/>
    <property type="project" value="UniProtKB-KW"/>
</dbReference>
<evidence type="ECO:0008006" key="10">
    <source>
        <dbReference type="Google" id="ProtNLM"/>
    </source>
</evidence>
<evidence type="ECO:0000313" key="8">
    <source>
        <dbReference type="EMBL" id="KAG0140331.1"/>
    </source>
</evidence>